<dbReference type="OrthoDB" id="9803687at2"/>
<dbReference type="PIRSF" id="PIRSF000381">
    <property type="entry name" value="MetH"/>
    <property type="match status" value="1"/>
</dbReference>
<feature type="binding site" description="axial binding residue" evidence="11">
    <location>
        <position position="454"/>
    </location>
    <ligand>
        <name>methylcob(III)alamin</name>
        <dbReference type="ChEBI" id="CHEBI:28115"/>
    </ligand>
    <ligandPart>
        <name>Co</name>
        <dbReference type="ChEBI" id="CHEBI:27638"/>
    </ligandPart>
</feature>
<dbReference type="InterPro" id="IPR000489">
    <property type="entry name" value="Pterin-binding_dom"/>
</dbReference>
<dbReference type="PROSITE" id="PS50974">
    <property type="entry name" value="ADOMET_ACTIVATION"/>
    <property type="match status" value="1"/>
</dbReference>
<sequence length="921" mass="102893">MNDTLTNTTIDNNNVNETTGNERKVIKPFLRLSGLEPLVVRPETNFLNVGERTNVTGSKKFARLIREGHYEEALSVARQQVENGAQILDVNMDDALLDGEVAMTTFLNLLAAEPDISRIPVMIDSSKFSVIEAGLKCVQGKCIVNSISLKEGEAKFIEQANICKDYGAAVVVMAFDEHGQADTEDKRVNFSYRAYKILTEKVGFDPQDIIFDPNIFAIATGIEEHNNYAVEFINATRRIKELMPLAKVSGGVSNVSFSFRGNEPVREAMHSVFLYHAIKAGMDMGIVNAGMLQIYDDIEPQLRELCEDAILNRREDATERLIQFAETVKSKGKVTEKDETWRQGTVEERLSHALVNGITDYIDQDTEEARQKYPRPLDVIEGPLMAGMNIVGDLFGSGKMFLPQVVKSARVMKKSVAILTPYIEEEKLRIQAEQGGEIKNAGKILLATVKGDVHDIGKNIVGVVLACNGYEIIDLGVMVPAEKILQTARQEKVDIIGLSGLITPSLDEMVHVARELKRQDFDIPLIIGGATTSRTHTAVKIAQEYEHGVVHVLDASRSVTVTGSLLNKALKPDFLESIRKEYQQLNEAFKNKKQTKQFLPIAEAQQNKSAIDWDNFKPVKPKFLGVKKFESYDLAEIAAYIDWQPFFIAWELHGKFPQILSDEVVGEAATRLYKDAKGLLDKIIKEKWLTANAVIGLFPAVRTAADTVQVSPEKGGIVNLEFLRQQLKKAPGQPNFSLADFIAPAEKGYTDYIGGFAVTTGIGIEKWLEKFEAEHDDYNSIMLKALADRLAEAFAELMHERVRKEFWGYASDEHFTNEELIKEAYSGIRPAPGYPACPDHTEKYKLFDMLDATANTGIELTESLAMYPASSVSGWYFANPEAKYFGLGKIEKDQVTDYAARKGWTVEEAEQWLRPNLEYDI</sequence>
<dbReference type="PANTHER" id="PTHR45833">
    <property type="entry name" value="METHIONINE SYNTHASE"/>
    <property type="match status" value="1"/>
</dbReference>
<evidence type="ECO:0000313" key="17">
    <source>
        <dbReference type="EMBL" id="SEB05452.1"/>
    </source>
</evidence>
<dbReference type="InterPro" id="IPR036724">
    <property type="entry name" value="Cobalamin-bd_sf"/>
</dbReference>
<comment type="cofactor">
    <cofactor evidence="10 11">
        <name>methylcob(III)alamin</name>
        <dbReference type="ChEBI" id="CHEBI:28115"/>
    </cofactor>
</comment>
<organism evidence="17 18">
    <name type="scientific">Chitinophaga terrae</name>
    <name type="common">ex Kim and Jung 2007</name>
    <dbReference type="NCBI Taxonomy" id="408074"/>
    <lineage>
        <taxon>Bacteria</taxon>
        <taxon>Pseudomonadati</taxon>
        <taxon>Bacteroidota</taxon>
        <taxon>Chitinophagia</taxon>
        <taxon>Chitinophagales</taxon>
        <taxon>Chitinophagaceae</taxon>
        <taxon>Chitinophaga</taxon>
    </lineage>
</organism>
<dbReference type="InterPro" id="IPR050554">
    <property type="entry name" value="Met_Synthase/Corrinoid"/>
</dbReference>
<dbReference type="SUPFAM" id="SSF47644">
    <property type="entry name" value="Methionine synthase domain"/>
    <property type="match status" value="1"/>
</dbReference>
<dbReference type="InterPro" id="IPR037010">
    <property type="entry name" value="VitB12-dep_Met_synth_activ_sf"/>
</dbReference>
<keyword evidence="6 10" id="KW-0479">Metal-binding</keyword>
<dbReference type="GO" id="GO:0031419">
    <property type="term" value="F:cobalamin binding"/>
    <property type="evidence" value="ECO:0007669"/>
    <property type="project" value="UniProtKB-UniRule"/>
</dbReference>
<dbReference type="SUPFAM" id="SSF56507">
    <property type="entry name" value="Methionine synthase activation domain-like"/>
    <property type="match status" value="1"/>
</dbReference>
<dbReference type="Pfam" id="PF02310">
    <property type="entry name" value="B12-binding"/>
    <property type="match status" value="1"/>
</dbReference>
<feature type="binding site" evidence="12">
    <location>
        <position position="555"/>
    </location>
    <ligand>
        <name>methylcob(III)alamin</name>
        <dbReference type="ChEBI" id="CHEBI:28115"/>
    </ligand>
</feature>
<evidence type="ECO:0000256" key="2">
    <source>
        <dbReference type="ARBA" id="ARBA00022603"/>
    </source>
</evidence>
<comment type="similarity">
    <text evidence="1">Belongs to the vitamin-B12 dependent methionine synthase family.</text>
</comment>
<feature type="binding site" evidence="12">
    <location>
        <position position="381"/>
    </location>
    <ligand>
        <name>methylcob(III)alamin</name>
        <dbReference type="ChEBI" id="CHEBI:28115"/>
    </ligand>
</feature>
<evidence type="ECO:0000256" key="12">
    <source>
        <dbReference type="PIRSR" id="PIRSR000381-2"/>
    </source>
</evidence>
<feature type="binding site" evidence="12">
    <location>
        <position position="503"/>
    </location>
    <ligand>
        <name>methylcob(III)alamin</name>
        <dbReference type="ChEBI" id="CHEBI:28115"/>
    </ligand>
</feature>
<dbReference type="PROSITE" id="PS50972">
    <property type="entry name" value="PTERIN_BINDING"/>
    <property type="match status" value="1"/>
</dbReference>
<evidence type="ECO:0000259" key="14">
    <source>
        <dbReference type="PROSITE" id="PS50974"/>
    </source>
</evidence>
<comment type="cofactor">
    <cofactor evidence="10">
        <name>Zn(2+)</name>
        <dbReference type="ChEBI" id="CHEBI:29105"/>
    </cofactor>
</comment>
<evidence type="ECO:0000259" key="15">
    <source>
        <dbReference type="PROSITE" id="PS51332"/>
    </source>
</evidence>
<dbReference type="EC" id="2.1.1.13" evidence="9 10"/>
<comment type="function">
    <text evidence="10">Catalyzes the transfer of a methyl group from methyl-cobalamin to homocysteine, yielding enzyme-bound cob(I)alamin and methionine. Subsequently, remethylates the cofactor using methyltetrahydrofolate.</text>
</comment>
<dbReference type="SUPFAM" id="SSF51717">
    <property type="entry name" value="Dihydropteroate synthetase-like"/>
    <property type="match status" value="1"/>
</dbReference>
<evidence type="ECO:0000256" key="7">
    <source>
        <dbReference type="ARBA" id="ARBA00022737"/>
    </source>
</evidence>
<evidence type="ECO:0000256" key="4">
    <source>
        <dbReference type="ARBA" id="ARBA00022679"/>
    </source>
</evidence>
<dbReference type="GO" id="GO:0046653">
    <property type="term" value="P:tetrahydrofolate metabolic process"/>
    <property type="evidence" value="ECO:0007669"/>
    <property type="project" value="TreeGrafter"/>
</dbReference>
<feature type="binding site" evidence="12">
    <location>
        <position position="499"/>
    </location>
    <ligand>
        <name>methylcob(III)alamin</name>
        <dbReference type="ChEBI" id="CHEBI:28115"/>
    </ligand>
</feature>
<evidence type="ECO:0000256" key="11">
    <source>
        <dbReference type="PIRSR" id="PIRSR000381-1"/>
    </source>
</evidence>
<dbReference type="InterPro" id="IPR011822">
    <property type="entry name" value="MetH"/>
</dbReference>
<evidence type="ECO:0000256" key="6">
    <source>
        <dbReference type="ARBA" id="ARBA00022723"/>
    </source>
</evidence>
<keyword evidence="8 10" id="KW-0170">Cobalt</keyword>
<proteinExistence type="inferred from homology"/>
<dbReference type="FunFam" id="1.10.1240.10:FF:000001">
    <property type="entry name" value="Methionine synthase"/>
    <property type="match status" value="1"/>
</dbReference>
<keyword evidence="10" id="KW-0862">Zinc</keyword>
<evidence type="ECO:0000259" key="16">
    <source>
        <dbReference type="PROSITE" id="PS51337"/>
    </source>
</evidence>
<keyword evidence="18" id="KW-1185">Reference proteome</keyword>
<evidence type="ECO:0000256" key="1">
    <source>
        <dbReference type="ARBA" id="ARBA00010398"/>
    </source>
</evidence>
<dbReference type="NCBIfam" id="NF007024">
    <property type="entry name" value="PRK09490.1"/>
    <property type="match status" value="1"/>
</dbReference>
<dbReference type="Pfam" id="PF02607">
    <property type="entry name" value="B12-binding_2"/>
    <property type="match status" value="1"/>
</dbReference>
<dbReference type="InterPro" id="IPR033706">
    <property type="entry name" value="Met_synthase_B12-bd"/>
</dbReference>
<dbReference type="Gene3D" id="3.10.196.10">
    <property type="entry name" value="Vitamin B12-dependent methionine synthase, activation domain"/>
    <property type="match status" value="1"/>
</dbReference>
<dbReference type="InterPro" id="IPR004223">
    <property type="entry name" value="VitB12-dep_Met_synth_activ_dom"/>
</dbReference>
<dbReference type="InterPro" id="IPR006158">
    <property type="entry name" value="Cobalamin-bd"/>
</dbReference>
<evidence type="ECO:0000256" key="9">
    <source>
        <dbReference type="NCBIfam" id="TIGR02082"/>
    </source>
</evidence>
<name>A0A1H4G9T1_9BACT</name>
<evidence type="ECO:0000256" key="3">
    <source>
        <dbReference type="ARBA" id="ARBA00022628"/>
    </source>
</evidence>
<keyword evidence="7" id="KW-0677">Repeat</keyword>
<dbReference type="NCBIfam" id="TIGR02082">
    <property type="entry name" value="metH"/>
    <property type="match status" value="1"/>
</dbReference>
<dbReference type="Gene3D" id="3.40.50.280">
    <property type="entry name" value="Cobalamin-binding domain"/>
    <property type="match status" value="1"/>
</dbReference>
<dbReference type="InterPro" id="IPR011005">
    <property type="entry name" value="Dihydropteroate_synth-like_sf"/>
</dbReference>
<dbReference type="GO" id="GO:0005829">
    <property type="term" value="C:cytosol"/>
    <property type="evidence" value="ECO:0007669"/>
    <property type="project" value="TreeGrafter"/>
</dbReference>
<evidence type="ECO:0000259" key="13">
    <source>
        <dbReference type="PROSITE" id="PS50972"/>
    </source>
</evidence>
<dbReference type="Pfam" id="PF02965">
    <property type="entry name" value="Met_synt_B12"/>
    <property type="match status" value="1"/>
</dbReference>
<keyword evidence="5 10" id="KW-0949">S-adenosyl-L-methionine</keyword>
<dbReference type="Proteomes" id="UP000199656">
    <property type="component" value="Unassembled WGS sequence"/>
</dbReference>
<dbReference type="Gene3D" id="1.10.1240.10">
    <property type="entry name" value="Methionine synthase domain"/>
    <property type="match status" value="1"/>
</dbReference>
<dbReference type="AlphaFoldDB" id="A0A1H4G9T1"/>
<protein>
    <recommendedName>
        <fullName evidence="9 10">Methionine synthase</fullName>
        <ecNumber evidence="9 10">2.1.1.13</ecNumber>
    </recommendedName>
    <alternativeName>
        <fullName evidence="10">5-methyltetrahydrofolate--homocysteine methyltransferase</fullName>
    </alternativeName>
</protein>
<dbReference type="Pfam" id="PF00809">
    <property type="entry name" value="Pterin_bind"/>
    <property type="match status" value="1"/>
</dbReference>
<dbReference type="PANTHER" id="PTHR45833:SF1">
    <property type="entry name" value="METHIONINE SYNTHASE"/>
    <property type="match status" value="1"/>
</dbReference>
<dbReference type="FunFam" id="3.20.20.20:FF:000002">
    <property type="entry name" value="Methionine synthase"/>
    <property type="match status" value="1"/>
</dbReference>
<gene>
    <name evidence="17" type="ORF">SAMN05660909_05017</name>
</gene>
<dbReference type="GO" id="GO:0050667">
    <property type="term" value="P:homocysteine metabolic process"/>
    <property type="evidence" value="ECO:0007669"/>
    <property type="project" value="TreeGrafter"/>
</dbReference>
<keyword evidence="2 10" id="KW-0489">Methyltransferase</keyword>
<feature type="domain" description="B12-binding N-terminal" evidence="16">
    <location>
        <begin position="337"/>
        <end position="431"/>
    </location>
</feature>
<reference evidence="18" key="1">
    <citation type="submission" date="2016-10" db="EMBL/GenBank/DDBJ databases">
        <authorList>
            <person name="Varghese N."/>
            <person name="Submissions S."/>
        </authorList>
    </citation>
    <scope>NUCLEOTIDE SEQUENCE [LARGE SCALE GENOMIC DNA]</scope>
    <source>
        <strain evidence="18">DSM 23920</strain>
    </source>
</reference>
<dbReference type="CDD" id="cd00740">
    <property type="entry name" value="MeTr"/>
    <property type="match status" value="1"/>
</dbReference>
<dbReference type="PROSITE" id="PS51332">
    <property type="entry name" value="B12_BINDING"/>
    <property type="match status" value="1"/>
</dbReference>
<dbReference type="InterPro" id="IPR036594">
    <property type="entry name" value="Meth_synthase_dom"/>
</dbReference>
<dbReference type="GO" id="GO:0008270">
    <property type="term" value="F:zinc ion binding"/>
    <property type="evidence" value="ECO:0007669"/>
    <property type="project" value="UniProtKB-UniRule"/>
</dbReference>
<evidence type="ECO:0000313" key="18">
    <source>
        <dbReference type="Proteomes" id="UP000199656"/>
    </source>
</evidence>
<keyword evidence="4 10" id="KW-0808">Transferase</keyword>
<comment type="catalytic activity">
    <reaction evidence="10">
        <text>(6S)-5-methyl-5,6,7,8-tetrahydrofolate + L-homocysteine = (6S)-5,6,7,8-tetrahydrofolate + L-methionine</text>
        <dbReference type="Rhea" id="RHEA:11172"/>
        <dbReference type="ChEBI" id="CHEBI:18608"/>
        <dbReference type="ChEBI" id="CHEBI:57453"/>
        <dbReference type="ChEBI" id="CHEBI:57844"/>
        <dbReference type="ChEBI" id="CHEBI:58199"/>
        <dbReference type="EC" id="2.1.1.13"/>
    </reaction>
</comment>
<dbReference type="GO" id="GO:0032259">
    <property type="term" value="P:methylation"/>
    <property type="evidence" value="ECO:0007669"/>
    <property type="project" value="UniProtKB-KW"/>
</dbReference>
<evidence type="ECO:0000256" key="5">
    <source>
        <dbReference type="ARBA" id="ARBA00022691"/>
    </source>
</evidence>
<comment type="pathway">
    <text evidence="10">Amino-acid biosynthesis; L-methionine biosynthesis via de novo pathway; L-methionine from L-homocysteine (MetH route): step 1/1.</text>
</comment>
<dbReference type="InterPro" id="IPR003759">
    <property type="entry name" value="Cbl-bd_cap"/>
</dbReference>
<feature type="domain" description="B12-binding" evidence="15">
    <location>
        <begin position="441"/>
        <end position="576"/>
    </location>
</feature>
<feature type="domain" description="Pterin-binding" evidence="13">
    <location>
        <begin position="46"/>
        <end position="307"/>
    </location>
</feature>
<dbReference type="RefSeq" id="WP_089765285.1">
    <property type="nucleotide sequence ID" value="NZ_BKAT01000054.1"/>
</dbReference>
<feature type="binding site" evidence="12">
    <location>
        <position position="642"/>
    </location>
    <ligand>
        <name>S-adenosyl-L-methionine</name>
        <dbReference type="ChEBI" id="CHEBI:59789"/>
    </ligand>
</feature>
<feature type="binding site" evidence="12">
    <location>
        <begin position="451"/>
        <end position="455"/>
    </location>
    <ligand>
        <name>methylcob(III)alamin</name>
        <dbReference type="ChEBI" id="CHEBI:28115"/>
    </ligand>
</feature>
<dbReference type="Gene3D" id="1.10.288.10">
    <property type="entry name" value="Cobalamin-dependent Methionine Synthase, domain 2"/>
    <property type="match status" value="1"/>
</dbReference>
<dbReference type="PROSITE" id="PS51337">
    <property type="entry name" value="B12_BINDING_NTER"/>
    <property type="match status" value="1"/>
</dbReference>
<dbReference type="GO" id="GO:0008705">
    <property type="term" value="F:methionine synthase activity"/>
    <property type="evidence" value="ECO:0007669"/>
    <property type="project" value="UniProtKB-UniRule"/>
</dbReference>
<keyword evidence="10" id="KW-0486">Methionine biosynthesis</keyword>
<dbReference type="CDD" id="cd02069">
    <property type="entry name" value="methionine_synthase_B12_BD"/>
    <property type="match status" value="1"/>
</dbReference>
<dbReference type="UniPathway" id="UPA00051">
    <property type="reaction ID" value="UER00081"/>
</dbReference>
<feature type="binding site" evidence="12">
    <location>
        <position position="829"/>
    </location>
    <ligand>
        <name>S-adenosyl-L-methionine</name>
        <dbReference type="ChEBI" id="CHEBI:59789"/>
    </ligand>
</feature>
<accession>A0A1H4G9T1</accession>
<comment type="domain">
    <text evidence="10">Modular enzyme with four functionally distinct domains. The isolated Hcy-binding domain catalyzes methyl transfer from free methylcobalamin to homocysteine. The Hcy-binding domain in association with the pterin-binding domain catalyzes the methylation of cob(I)alamin by methyltetrahydrofolate and the methylation of homocysteine. The B12-binding domain binds the cofactor. The AdoMet activation domain binds S-adenosyl-L-methionine. Under aerobic conditions cob(I)alamin can be converted to inactive cob(II)alamin. Reductive methylation by S-adenosyl-L-methionine and flavodoxin regenerates methylcobalamin.</text>
</comment>
<dbReference type="EMBL" id="FNRL01000033">
    <property type="protein sequence ID" value="SEB05452.1"/>
    <property type="molecule type" value="Genomic_DNA"/>
</dbReference>
<feature type="domain" description="AdoMet activation" evidence="14">
    <location>
        <begin position="592"/>
        <end position="921"/>
    </location>
</feature>
<evidence type="ECO:0000256" key="8">
    <source>
        <dbReference type="ARBA" id="ARBA00023285"/>
    </source>
</evidence>
<dbReference type="SUPFAM" id="SSF52242">
    <property type="entry name" value="Cobalamin (vitamin B12)-binding domain"/>
    <property type="match status" value="1"/>
</dbReference>
<dbReference type="STRING" id="408074.SAMN05660909_05017"/>
<dbReference type="FunFam" id="3.40.50.280:FF:000001">
    <property type="entry name" value="Methionine synthase"/>
    <property type="match status" value="1"/>
</dbReference>
<keyword evidence="10" id="KW-0028">Amino-acid biosynthesis</keyword>
<evidence type="ECO:0000256" key="10">
    <source>
        <dbReference type="PIRNR" id="PIRNR000381"/>
    </source>
</evidence>
<dbReference type="Gene3D" id="3.20.20.20">
    <property type="entry name" value="Dihydropteroate synthase-like"/>
    <property type="match status" value="1"/>
</dbReference>
<dbReference type="SMART" id="SM01018">
    <property type="entry name" value="B12-binding_2"/>
    <property type="match status" value="1"/>
</dbReference>
<feature type="binding site" evidence="12">
    <location>
        <begin position="884"/>
        <end position="885"/>
    </location>
    <ligand>
        <name>S-adenosyl-L-methionine</name>
        <dbReference type="ChEBI" id="CHEBI:59789"/>
    </ligand>
</feature>
<keyword evidence="3 10" id="KW-0846">Cobalamin</keyword>